<dbReference type="SUPFAM" id="SSF49265">
    <property type="entry name" value="Fibronectin type III"/>
    <property type="match status" value="3"/>
</dbReference>
<dbReference type="InterPro" id="IPR003961">
    <property type="entry name" value="FN3_dom"/>
</dbReference>
<dbReference type="InterPro" id="IPR003599">
    <property type="entry name" value="Ig_sub"/>
</dbReference>
<dbReference type="InterPro" id="IPR026966">
    <property type="entry name" value="Neurofascin/L1/NrCAM_C"/>
</dbReference>
<dbReference type="Gene3D" id="2.60.40.10">
    <property type="entry name" value="Immunoglobulins"/>
    <property type="match status" value="10"/>
</dbReference>
<feature type="region of interest" description="Disordered" evidence="17">
    <location>
        <begin position="836"/>
        <end position="859"/>
    </location>
</feature>
<keyword evidence="9 18" id="KW-1133">Transmembrane helix</keyword>
<dbReference type="PROSITE" id="PS50853">
    <property type="entry name" value="FN3"/>
    <property type="match status" value="5"/>
</dbReference>
<dbReference type="AlphaFoldDB" id="A0AAV9SRX7"/>
<evidence type="ECO:0000256" key="14">
    <source>
        <dbReference type="ARBA" id="ARBA00023319"/>
    </source>
</evidence>
<evidence type="ECO:0000313" key="21">
    <source>
        <dbReference type="EMBL" id="KAK5624109.1"/>
    </source>
</evidence>
<keyword evidence="10 18" id="KW-0472">Membrane</keyword>
<evidence type="ECO:0000256" key="15">
    <source>
        <dbReference type="ARBA" id="ARBA00060042"/>
    </source>
</evidence>
<dbReference type="Pfam" id="PF07679">
    <property type="entry name" value="I-set"/>
    <property type="match status" value="2"/>
</dbReference>
<evidence type="ECO:0000256" key="4">
    <source>
        <dbReference type="ARBA" id="ARBA00022475"/>
    </source>
</evidence>
<comment type="similarity">
    <text evidence="3">Belongs to the immunoglobulin superfamily. L1/neurofascin/NgCAM family.</text>
</comment>
<feature type="domain" description="Fibronectin type-III" evidence="20">
    <location>
        <begin position="732"/>
        <end position="854"/>
    </location>
</feature>
<keyword evidence="13" id="KW-0966">Cell projection</keyword>
<feature type="domain" description="Ig-like" evidence="19">
    <location>
        <begin position="134"/>
        <end position="218"/>
    </location>
</feature>
<evidence type="ECO:0000256" key="6">
    <source>
        <dbReference type="ARBA" id="ARBA00022729"/>
    </source>
</evidence>
<feature type="compositionally biased region" description="Polar residues" evidence="17">
    <location>
        <begin position="636"/>
        <end position="646"/>
    </location>
</feature>
<evidence type="ECO:0000256" key="9">
    <source>
        <dbReference type="ARBA" id="ARBA00022989"/>
    </source>
</evidence>
<evidence type="ECO:0000256" key="10">
    <source>
        <dbReference type="ARBA" id="ARBA00023136"/>
    </source>
</evidence>
<dbReference type="Proteomes" id="UP001311232">
    <property type="component" value="Unassembled WGS sequence"/>
</dbReference>
<feature type="region of interest" description="Disordered" evidence="17">
    <location>
        <begin position="1119"/>
        <end position="1145"/>
    </location>
</feature>
<keyword evidence="22" id="KW-1185">Reference proteome</keyword>
<dbReference type="PROSITE" id="PS50835">
    <property type="entry name" value="IG_LIKE"/>
    <property type="match status" value="5"/>
</dbReference>
<evidence type="ECO:0000256" key="5">
    <source>
        <dbReference type="ARBA" id="ARBA00022692"/>
    </source>
</evidence>
<dbReference type="Pfam" id="PF13882">
    <property type="entry name" value="Bravo_FIGEY"/>
    <property type="match status" value="1"/>
</dbReference>
<keyword evidence="7" id="KW-0677">Repeat</keyword>
<feature type="transmembrane region" description="Helical" evidence="18">
    <location>
        <begin position="1067"/>
        <end position="1088"/>
    </location>
</feature>
<evidence type="ECO:0000256" key="12">
    <source>
        <dbReference type="ARBA" id="ARBA00023180"/>
    </source>
</evidence>
<keyword evidence="11" id="KW-1015">Disulfide bond</keyword>
<evidence type="ECO:0000256" key="11">
    <source>
        <dbReference type="ARBA" id="ARBA00023157"/>
    </source>
</evidence>
<evidence type="ECO:0000256" key="13">
    <source>
        <dbReference type="ARBA" id="ARBA00023273"/>
    </source>
</evidence>
<feature type="region of interest" description="Disordered" evidence="17">
    <location>
        <begin position="1170"/>
        <end position="1210"/>
    </location>
</feature>
<keyword evidence="4" id="KW-1003">Cell membrane</keyword>
<evidence type="ECO:0000256" key="8">
    <source>
        <dbReference type="ARBA" id="ARBA00022889"/>
    </source>
</evidence>
<dbReference type="Pfam" id="PF00041">
    <property type="entry name" value="fn3"/>
    <property type="match status" value="3"/>
</dbReference>
<dbReference type="FunFam" id="2.60.40.10:FF:000005">
    <property type="entry name" value="Neuronal cell adhesion molecule"/>
    <property type="match status" value="1"/>
</dbReference>
<evidence type="ECO:0000313" key="22">
    <source>
        <dbReference type="Proteomes" id="UP001311232"/>
    </source>
</evidence>
<evidence type="ECO:0000259" key="20">
    <source>
        <dbReference type="PROSITE" id="PS50853"/>
    </source>
</evidence>
<dbReference type="SMART" id="SM00409">
    <property type="entry name" value="IG"/>
    <property type="match status" value="5"/>
</dbReference>
<dbReference type="SMART" id="SM00060">
    <property type="entry name" value="FN3"/>
    <property type="match status" value="5"/>
</dbReference>
<dbReference type="InterPro" id="IPR036179">
    <property type="entry name" value="Ig-like_dom_sf"/>
</dbReference>
<evidence type="ECO:0000256" key="17">
    <source>
        <dbReference type="SAM" id="MobiDB-lite"/>
    </source>
</evidence>
<comment type="function">
    <text evidence="15">Neural cell adhesion molecule involved in the dynamics of cell adhesion and in the generation of transmembrane signals at tyrosine kinase receptors. During brain development, critical in multiple processes, including neuronal migration, axonal growth and fasciculation, and synaptogenesis. In the mature brain, plays a role in the dynamics of neuronal structure and function, including synaptic plasticity.</text>
</comment>
<feature type="region of interest" description="Disordered" evidence="17">
    <location>
        <begin position="614"/>
        <end position="646"/>
    </location>
</feature>
<organism evidence="21 22">
    <name type="scientific">Crenichthys baileyi</name>
    <name type="common">White River springfish</name>
    <dbReference type="NCBI Taxonomy" id="28760"/>
    <lineage>
        <taxon>Eukaryota</taxon>
        <taxon>Metazoa</taxon>
        <taxon>Chordata</taxon>
        <taxon>Craniata</taxon>
        <taxon>Vertebrata</taxon>
        <taxon>Euteleostomi</taxon>
        <taxon>Actinopterygii</taxon>
        <taxon>Neopterygii</taxon>
        <taxon>Teleostei</taxon>
        <taxon>Neoteleostei</taxon>
        <taxon>Acanthomorphata</taxon>
        <taxon>Ovalentaria</taxon>
        <taxon>Atherinomorphae</taxon>
        <taxon>Cyprinodontiformes</taxon>
        <taxon>Goodeidae</taxon>
        <taxon>Crenichthys</taxon>
    </lineage>
</organism>
<comment type="subcellular location">
    <subcellularLocation>
        <location evidence="1">Cell membrane</location>
        <topology evidence="1">Single-pass type I membrane protein</topology>
    </subcellularLocation>
    <subcellularLocation>
        <location evidence="2">Cell projection</location>
        <location evidence="2">Growth cone</location>
    </subcellularLocation>
</comment>
<dbReference type="FunFam" id="2.60.40.10:FF:000367">
    <property type="entry name" value="Neural cell adhesion molecule L1-like protein"/>
    <property type="match status" value="1"/>
</dbReference>
<evidence type="ECO:0000256" key="18">
    <source>
        <dbReference type="SAM" id="Phobius"/>
    </source>
</evidence>
<dbReference type="FunFam" id="2.60.40.10:FF:000057">
    <property type="entry name" value="neural cell adhesion molecule L1"/>
    <property type="match status" value="1"/>
</dbReference>
<sequence length="1210" mass="134443">MVVCPGCLCVALQWTGNLSRVHLASSLQTAGDRHQLPLQTPPRLTVVPAAVTAFSREDIILNCEATGNPTPHIRWVKDGVQFGREQKGSGKVNASEYGKEVPLESFAGIYQCFASNELGTAMTQTVEVKVEPHPFIAKENELTKTAYVGQSIILTCNPPKRSTPPRIYWMGTGMVHIPQNERVMIGLDGNLYFSNLVMDDSREDYNCYAQYTSARTIIHPTAAKLTVQSSNDVSQEKGPHFLQPQVSHTAVPALRGQSVTLECIPKGLPTPKVEWQKTDGDLKTTSASQNNSGRWLNFKSITEDDDGEYKCRAHNIHGNATRSFTITVKAAPYWTKESPDLKHAPGETVRLDCLAKGNPDPIITWRINGEPLTAHLKKDNLERDDMVPLLSDLRVSLFTNGTIGIVNVTHEDQGVYTCSVDNTNISITANLEVFDKTVILKGPRDVRVLRGETVFLDCHFYKDSRLHGYKVHWKKDNLDLRMLDKYTFFKNNTLKVTKVQSDDTANYTCEVETEPLGQVKATGSITVVAPPEPPGSVSLSGVEDHTVNVSWIPGPSHNSPITVFIVEGHEQPRSEGRNPAWQTWTTVPGNFSHVVLRLKPFCNYRFRVTAVNEIGQSNPSKPSNEHRSPPAVPGLNPTNVRTNSTDPGTLLITWDEMEKHLHNGQDFKYQVYWREANNKNTNWNTASVKSPPFIVNNTGTFTPFEIKVQAVNAVGSGPAPVAMMGHSGEDKPEEAPTGVSTTVMNSTVRVTWNQVRNVRGHLLGYRIYIRRLGPSSRRDRRSLGKHYHMGERERHEHHKRTNRDSWTVEVHGPETSAEVTGLRLFSQYELRLTAFNSKGESPPSTPVHLNTPEGAPGPPASLRFESPTETSLILHWTPPHEINGKLLGYVVQYQQDGESHDNLVKFEMISDQVNHFELNDLDPSSYYIFKVIARTAAGEGPYIEGRVATLLEGVPPSNITVVSSNTSFNLSWVPGERHRNHGFHIHYLRWKSGKELEKGLGSAAGVRWGRSELINSTQGFYSLTGLQPGTKYSLMILHDNNSHWQQDFRTMGPEPSEMPGRFATQGWLIGLISAILLLILILLILCLIKRSRGGKYAVKDKEKKEIDFDLQNKDETFGEYRSLESDGDEKRSDSQRSLCDDSKLGSEDSLAEYGDSVDIQFNEDGSFIGQYSGRAAAPHGNESSGPASPVNPVPPPPIAPSMSSVLNRPS</sequence>
<evidence type="ECO:0000259" key="19">
    <source>
        <dbReference type="PROSITE" id="PS50835"/>
    </source>
</evidence>
<dbReference type="InterPro" id="IPR036116">
    <property type="entry name" value="FN3_sf"/>
</dbReference>
<keyword evidence="8" id="KW-0130">Cell adhesion</keyword>
<evidence type="ECO:0000256" key="2">
    <source>
        <dbReference type="ARBA" id="ARBA00004624"/>
    </source>
</evidence>
<dbReference type="InterPro" id="IPR013783">
    <property type="entry name" value="Ig-like_fold"/>
</dbReference>
<evidence type="ECO:0000256" key="1">
    <source>
        <dbReference type="ARBA" id="ARBA00004251"/>
    </source>
</evidence>
<reference evidence="21 22" key="1">
    <citation type="submission" date="2021-06" db="EMBL/GenBank/DDBJ databases">
        <authorList>
            <person name="Palmer J.M."/>
        </authorList>
    </citation>
    <scope>NUCLEOTIDE SEQUENCE [LARGE SCALE GENOMIC DNA]</scope>
    <source>
        <strain evidence="21 22">MEX-2019</strain>
        <tissue evidence="21">Muscle</tissue>
    </source>
</reference>
<keyword evidence="14" id="KW-0393">Immunoglobulin domain</keyword>
<accession>A0AAV9SRX7</accession>
<dbReference type="InterPro" id="IPR007110">
    <property type="entry name" value="Ig-like_dom"/>
</dbReference>
<dbReference type="InterPro" id="IPR013098">
    <property type="entry name" value="Ig_I-set"/>
</dbReference>
<dbReference type="GO" id="GO:0098609">
    <property type="term" value="P:cell-cell adhesion"/>
    <property type="evidence" value="ECO:0007669"/>
    <property type="project" value="TreeGrafter"/>
</dbReference>
<keyword evidence="6" id="KW-0732">Signal</keyword>
<keyword evidence="5 18" id="KW-0812">Transmembrane</keyword>
<feature type="domain" description="Ig-like" evidence="19">
    <location>
        <begin position="435"/>
        <end position="526"/>
    </location>
</feature>
<dbReference type="InterPro" id="IPR003598">
    <property type="entry name" value="Ig_sub2"/>
</dbReference>
<feature type="compositionally biased region" description="Pro residues" evidence="17">
    <location>
        <begin position="1189"/>
        <end position="1199"/>
    </location>
</feature>
<dbReference type="Pfam" id="PF13927">
    <property type="entry name" value="Ig_3"/>
    <property type="match status" value="2"/>
</dbReference>
<feature type="region of interest" description="Disordered" evidence="17">
    <location>
        <begin position="777"/>
        <end position="806"/>
    </location>
</feature>
<dbReference type="PANTHER" id="PTHR44170">
    <property type="entry name" value="PROTEIN SIDEKICK"/>
    <property type="match status" value="1"/>
</dbReference>
<feature type="domain" description="Fibronectin type-III" evidence="20">
    <location>
        <begin position="955"/>
        <end position="1066"/>
    </location>
</feature>
<protein>
    <recommendedName>
        <fullName evidence="16">Neural cell adhesion molecule L1</fullName>
    </recommendedName>
</protein>
<keyword evidence="12" id="KW-0325">Glycoprotein</keyword>
<evidence type="ECO:0000256" key="7">
    <source>
        <dbReference type="ARBA" id="ARBA00022737"/>
    </source>
</evidence>
<feature type="domain" description="Fibronectin type-III" evidence="20">
    <location>
        <begin position="858"/>
        <end position="953"/>
    </location>
</feature>
<dbReference type="EMBL" id="JAHHUM010000004">
    <property type="protein sequence ID" value="KAK5624109.1"/>
    <property type="molecule type" value="Genomic_DNA"/>
</dbReference>
<proteinExistence type="inferred from homology"/>
<comment type="caution">
    <text evidence="21">The sequence shown here is derived from an EMBL/GenBank/DDBJ whole genome shotgun (WGS) entry which is preliminary data.</text>
</comment>
<dbReference type="GO" id="GO:0005886">
    <property type="term" value="C:plasma membrane"/>
    <property type="evidence" value="ECO:0007669"/>
    <property type="project" value="UniProtKB-SubCell"/>
</dbReference>
<feature type="domain" description="Fibronectin type-III" evidence="20">
    <location>
        <begin position="636"/>
        <end position="730"/>
    </location>
</feature>
<dbReference type="PANTHER" id="PTHR44170:SF36">
    <property type="entry name" value="L1 CELL ADHESION MOLECULE"/>
    <property type="match status" value="1"/>
</dbReference>
<dbReference type="CDD" id="cd00063">
    <property type="entry name" value="FN3"/>
    <property type="match status" value="5"/>
</dbReference>
<name>A0AAV9SRX7_9TELE</name>
<gene>
    <name evidence="21" type="ORF">CRENBAI_015025</name>
</gene>
<dbReference type="SUPFAM" id="SSF48726">
    <property type="entry name" value="Immunoglobulin"/>
    <property type="match status" value="5"/>
</dbReference>
<feature type="domain" description="Ig-like" evidence="19">
    <location>
        <begin position="332"/>
        <end position="428"/>
    </location>
</feature>
<feature type="domain" description="Ig-like" evidence="19">
    <location>
        <begin position="42"/>
        <end position="129"/>
    </location>
</feature>
<feature type="domain" description="Fibronectin type-III" evidence="20">
    <location>
        <begin position="533"/>
        <end position="631"/>
    </location>
</feature>
<dbReference type="FunFam" id="2.60.40.10:FF:000028">
    <property type="entry name" value="Neuronal cell adhesion molecule"/>
    <property type="match status" value="1"/>
</dbReference>
<feature type="compositionally biased region" description="Basic residues" evidence="17">
    <location>
        <begin position="778"/>
        <end position="787"/>
    </location>
</feature>
<evidence type="ECO:0000256" key="16">
    <source>
        <dbReference type="ARBA" id="ARBA00074488"/>
    </source>
</evidence>
<evidence type="ECO:0000256" key="3">
    <source>
        <dbReference type="ARBA" id="ARBA00008588"/>
    </source>
</evidence>
<dbReference type="SMART" id="SM00408">
    <property type="entry name" value="IGc2"/>
    <property type="match status" value="4"/>
</dbReference>
<feature type="domain" description="Ig-like" evidence="19">
    <location>
        <begin position="244"/>
        <end position="327"/>
    </location>
</feature>
<feature type="compositionally biased region" description="Low complexity" evidence="17">
    <location>
        <begin position="1200"/>
        <end position="1210"/>
    </location>
</feature>
<dbReference type="GO" id="GO:0030426">
    <property type="term" value="C:growth cone"/>
    <property type="evidence" value="ECO:0007669"/>
    <property type="project" value="UniProtKB-SubCell"/>
</dbReference>